<dbReference type="EMBL" id="CP031198">
    <property type="protein sequence ID" value="QCZ54290.1"/>
    <property type="molecule type" value="Genomic_DNA"/>
</dbReference>
<dbReference type="Proteomes" id="UP000307074">
    <property type="component" value="Chromosome"/>
</dbReference>
<evidence type="ECO:0000313" key="1">
    <source>
        <dbReference type="EMBL" id="QCZ54290.1"/>
    </source>
</evidence>
<reference evidence="1 2" key="1">
    <citation type="submission" date="2018-07" db="EMBL/GenBank/DDBJ databases">
        <authorList>
            <person name="Feyereisen M."/>
        </authorList>
    </citation>
    <scope>NUCLEOTIDE SEQUENCE [LARGE SCALE GENOMIC DNA]</scope>
    <source>
        <strain evidence="1 2">UCCLBBS449</strain>
    </source>
</reference>
<evidence type="ECO:0000313" key="2">
    <source>
        <dbReference type="Proteomes" id="UP000307074"/>
    </source>
</evidence>
<protein>
    <submittedName>
        <fullName evidence="1">Transposase</fullName>
    </submittedName>
</protein>
<proteinExistence type="predicted"/>
<name>A0A5B7Y365_LEVBR</name>
<accession>A0A5B7Y365</accession>
<sequence>MNYKALETSKTQWSSHLKDRMAQEQVIREGLELSEQFTQTYYSTHRLVRAFQKRNYQAFLEFLSKVENVSPQLS</sequence>
<gene>
    <name evidence="1" type="ORF">UCCLBBS449_2384</name>
</gene>
<dbReference type="AlphaFoldDB" id="A0A5B7Y365"/>
<organism evidence="1 2">
    <name type="scientific">Levilactobacillus brevis</name>
    <name type="common">Lactobacillus brevis</name>
    <dbReference type="NCBI Taxonomy" id="1580"/>
    <lineage>
        <taxon>Bacteria</taxon>
        <taxon>Bacillati</taxon>
        <taxon>Bacillota</taxon>
        <taxon>Bacilli</taxon>
        <taxon>Lactobacillales</taxon>
        <taxon>Lactobacillaceae</taxon>
        <taxon>Levilactobacillus</taxon>
    </lineage>
</organism>